<gene>
    <name evidence="1" type="ORF">FCN80_24075</name>
</gene>
<accession>A0ABY2SDT8</accession>
<dbReference type="Proteomes" id="UP000305202">
    <property type="component" value="Unassembled WGS sequence"/>
</dbReference>
<reference evidence="1 2" key="1">
    <citation type="submission" date="2019-04" db="EMBL/GenBank/DDBJ databases">
        <authorList>
            <person name="Li M."/>
            <person name="Gao C."/>
        </authorList>
    </citation>
    <scope>NUCLEOTIDE SEQUENCE [LARGE SCALE GENOMIC DNA]</scope>
    <source>
        <strain evidence="1 2">BGMRC 2031</strain>
    </source>
</reference>
<evidence type="ECO:0000313" key="2">
    <source>
        <dbReference type="Proteomes" id="UP000305202"/>
    </source>
</evidence>
<keyword evidence="2" id="KW-1185">Reference proteome</keyword>
<protein>
    <submittedName>
        <fullName evidence="1">Uncharacterized protein</fullName>
    </submittedName>
</protein>
<dbReference type="EMBL" id="SZPQ01000062">
    <property type="protein sequence ID" value="TKI02778.1"/>
    <property type="molecule type" value="Genomic_DNA"/>
</dbReference>
<comment type="caution">
    <text evidence="1">The sequence shown here is derived from an EMBL/GenBank/DDBJ whole genome shotgun (WGS) entry which is preliminary data.</text>
</comment>
<organism evidence="1 2">
    <name type="scientific">Martelella alba</name>
    <dbReference type="NCBI Taxonomy" id="2590451"/>
    <lineage>
        <taxon>Bacteria</taxon>
        <taxon>Pseudomonadati</taxon>
        <taxon>Pseudomonadota</taxon>
        <taxon>Alphaproteobacteria</taxon>
        <taxon>Hyphomicrobiales</taxon>
        <taxon>Aurantimonadaceae</taxon>
        <taxon>Martelella</taxon>
    </lineage>
</organism>
<name>A0ABY2SDT8_9HYPH</name>
<evidence type="ECO:0000313" key="1">
    <source>
        <dbReference type="EMBL" id="TKI02778.1"/>
    </source>
</evidence>
<dbReference type="RefSeq" id="WP_136992860.1">
    <property type="nucleotide sequence ID" value="NZ_SZPQ01000062.1"/>
</dbReference>
<sequence>MSVRAKFRCHFIQKGDGHHVVHLSPVTELGADENASWSKWTPSGQISMHITNPAAYGQFEQGKDYYVDFNPAD</sequence>
<proteinExistence type="predicted"/>